<keyword evidence="2" id="KW-1185">Reference proteome</keyword>
<evidence type="ECO:0000313" key="1">
    <source>
        <dbReference type="EMBL" id="MBC6610309.1"/>
    </source>
</evidence>
<evidence type="ECO:0008006" key="3">
    <source>
        <dbReference type="Google" id="ProtNLM"/>
    </source>
</evidence>
<accession>A0ABR7MGU8</accession>
<proteinExistence type="predicted"/>
<comment type="caution">
    <text evidence="1">The sequence shown here is derived from an EMBL/GenBank/DDBJ whole genome shotgun (WGS) entry which is preliminary data.</text>
</comment>
<dbReference type="RefSeq" id="WP_187318617.1">
    <property type="nucleotide sequence ID" value="NZ_JACSCY010000003.1"/>
</dbReference>
<organism evidence="1 2">
    <name type="scientific">Hymenobacter citatus</name>
    <dbReference type="NCBI Taxonomy" id="2763506"/>
    <lineage>
        <taxon>Bacteria</taxon>
        <taxon>Pseudomonadati</taxon>
        <taxon>Bacteroidota</taxon>
        <taxon>Cytophagia</taxon>
        <taxon>Cytophagales</taxon>
        <taxon>Hymenobacteraceae</taxon>
        <taxon>Hymenobacter</taxon>
    </lineage>
</organism>
<name>A0ABR7MGU8_9BACT</name>
<dbReference type="EMBL" id="JACSCY010000003">
    <property type="protein sequence ID" value="MBC6610309.1"/>
    <property type="molecule type" value="Genomic_DNA"/>
</dbReference>
<protein>
    <recommendedName>
        <fullName evidence="3">Glycosyltransferase</fullName>
    </recommendedName>
</protein>
<sequence length="367" mass="40671">MPAAPNQHLLIISPTAPPEVCGVSDYALQTATALQGLYSTIQLGVERLPKSPATTGGFRVTPWKQLLAQTGPQGSYDVLLNYTPTSYTWSGLAVSLLNALQRFKKAHPSNQVFTFFHETWNGSSELRPHHALQARLTKWSMQQIGELSRGVSVVNAEQQRKLELLLHRDNIHMNVIGSNILPAYPEAGLHSSRQPGVWLIFGLAHTRLWTLQAHLPLLQDMAARGVLRQLRAIGPTDTTYAQQELELGRTTLGADIFTQVGALKPEEVSEEMLHAEAALVGLNVDGLRKSGTFAALAAHAVPIICSVDPTLDEPPGHVFFQPEEVQAQPDILRSTLGEKRRQQLHTWFWQTRSWEAIGRSMRAWMQA</sequence>
<dbReference type="Proteomes" id="UP000622017">
    <property type="component" value="Unassembled WGS sequence"/>
</dbReference>
<evidence type="ECO:0000313" key="2">
    <source>
        <dbReference type="Proteomes" id="UP000622017"/>
    </source>
</evidence>
<gene>
    <name evidence="1" type="ORF">H8B15_05225</name>
</gene>
<reference evidence="1 2" key="1">
    <citation type="submission" date="2020-08" db="EMBL/GenBank/DDBJ databases">
        <title>Hymenobacter sp.</title>
        <authorList>
            <person name="Kim M.K."/>
        </authorList>
    </citation>
    <scope>NUCLEOTIDE SEQUENCE [LARGE SCALE GENOMIC DNA]</scope>
    <source>
        <strain evidence="1 2">BT507</strain>
    </source>
</reference>